<name>A0A8H6JMJ6_9PEZI</name>
<organism evidence="1 2">
    <name type="scientific">Colletotrichum plurivorum</name>
    <dbReference type="NCBI Taxonomy" id="2175906"/>
    <lineage>
        <taxon>Eukaryota</taxon>
        <taxon>Fungi</taxon>
        <taxon>Dikarya</taxon>
        <taxon>Ascomycota</taxon>
        <taxon>Pezizomycotina</taxon>
        <taxon>Sordariomycetes</taxon>
        <taxon>Hypocreomycetidae</taxon>
        <taxon>Glomerellales</taxon>
        <taxon>Glomerellaceae</taxon>
        <taxon>Colletotrichum</taxon>
        <taxon>Colletotrichum orchidearum species complex</taxon>
    </lineage>
</organism>
<keyword evidence="2" id="KW-1185">Reference proteome</keyword>
<evidence type="ECO:0000313" key="1">
    <source>
        <dbReference type="EMBL" id="KAF6815892.1"/>
    </source>
</evidence>
<dbReference type="Proteomes" id="UP000654918">
    <property type="component" value="Unassembled WGS sequence"/>
</dbReference>
<comment type="caution">
    <text evidence="1">The sequence shown here is derived from an EMBL/GenBank/DDBJ whole genome shotgun (WGS) entry which is preliminary data.</text>
</comment>
<accession>A0A8H6JMJ6</accession>
<evidence type="ECO:0000313" key="2">
    <source>
        <dbReference type="Proteomes" id="UP000654918"/>
    </source>
</evidence>
<reference evidence="1" key="1">
    <citation type="journal article" date="2020" name="Phytopathology">
        <title>Genome Sequence Resources of Colletotrichum truncatum, C. plurivorum, C. musicola, and C. sojae: Four Species Pathogenic to Soybean (Glycine max).</title>
        <authorList>
            <person name="Rogerio F."/>
            <person name="Boufleur T.R."/>
            <person name="Ciampi-Guillardi M."/>
            <person name="Sukno S.A."/>
            <person name="Thon M.R."/>
            <person name="Massola Junior N.S."/>
            <person name="Baroncelli R."/>
        </authorList>
    </citation>
    <scope>NUCLEOTIDE SEQUENCE</scope>
    <source>
        <strain evidence="1">LFN00145</strain>
    </source>
</reference>
<sequence>MSTRRRRTPYDDVEMRDVASAAYGNVVQRLRSIAFAFFPNMEIKENAPEQWLAGVGDVMYITLIQDANDFYRAHAAYILRGLKDAMSRLV</sequence>
<gene>
    <name evidence="1" type="ORF">CPLU01_14003</name>
</gene>
<proteinExistence type="predicted"/>
<protein>
    <submittedName>
        <fullName evidence="1">Uncharacterized protein</fullName>
    </submittedName>
</protein>
<dbReference type="AlphaFoldDB" id="A0A8H6JMJ6"/>
<dbReference type="EMBL" id="WIGO01000347">
    <property type="protein sequence ID" value="KAF6815892.1"/>
    <property type="molecule type" value="Genomic_DNA"/>
</dbReference>